<evidence type="ECO:0000313" key="4">
    <source>
        <dbReference type="Proteomes" id="UP001264519"/>
    </source>
</evidence>
<keyword evidence="4" id="KW-1185">Reference proteome</keyword>
<dbReference type="PANTHER" id="PTHR21180">
    <property type="entry name" value="ENDONUCLEASE/EXONUCLEASE/PHOSPHATASE FAMILY DOMAIN-CONTAINING PROTEIN 1"/>
    <property type="match status" value="1"/>
</dbReference>
<dbReference type="InterPro" id="IPR004509">
    <property type="entry name" value="Competence_ComEA_HhH"/>
</dbReference>
<dbReference type="RefSeq" id="WP_309651700.1">
    <property type="nucleotide sequence ID" value="NZ_JARWAK010000003.1"/>
</dbReference>
<dbReference type="GO" id="GO:0003677">
    <property type="term" value="F:DNA binding"/>
    <property type="evidence" value="ECO:0007669"/>
    <property type="project" value="UniProtKB-KW"/>
</dbReference>
<feature type="domain" description="Helix-hairpin-helix DNA-binding motif class 1" evidence="2">
    <location>
        <begin position="40"/>
        <end position="59"/>
    </location>
</feature>
<accession>A0ABU1FZP8</accession>
<name>A0ABU1FZP8_9GAMM</name>
<organism evidence="3 4">
    <name type="scientific">Halomonas koreensis</name>
    <dbReference type="NCBI Taxonomy" id="245385"/>
    <lineage>
        <taxon>Bacteria</taxon>
        <taxon>Pseudomonadati</taxon>
        <taxon>Pseudomonadota</taxon>
        <taxon>Gammaproteobacteria</taxon>
        <taxon>Oceanospirillales</taxon>
        <taxon>Halomonadaceae</taxon>
        <taxon>Halomonas</taxon>
    </lineage>
</organism>
<evidence type="ECO:0000259" key="2">
    <source>
        <dbReference type="SMART" id="SM00278"/>
    </source>
</evidence>
<evidence type="ECO:0000313" key="3">
    <source>
        <dbReference type="EMBL" id="MDR5866094.1"/>
    </source>
</evidence>
<dbReference type="NCBIfam" id="TIGR00426">
    <property type="entry name" value="competence protein ComEA helix-hairpin-helix repeat region"/>
    <property type="match status" value="1"/>
</dbReference>
<dbReference type="InterPro" id="IPR003583">
    <property type="entry name" value="Hlx-hairpin-Hlx_DNA-bd_motif"/>
</dbReference>
<proteinExistence type="predicted"/>
<gene>
    <name evidence="3" type="ORF">QC818_04750</name>
</gene>
<dbReference type="PANTHER" id="PTHR21180:SF32">
    <property type="entry name" value="ENDONUCLEASE_EXONUCLEASE_PHOSPHATASE FAMILY DOMAIN-CONTAINING PROTEIN 1"/>
    <property type="match status" value="1"/>
</dbReference>
<keyword evidence="1" id="KW-0732">Signal</keyword>
<feature type="signal peptide" evidence="1">
    <location>
        <begin position="1"/>
        <end position="26"/>
    </location>
</feature>
<protein>
    <submittedName>
        <fullName evidence="3">ComEA family DNA-binding protein</fullName>
    </submittedName>
</protein>
<comment type="caution">
    <text evidence="3">The sequence shown here is derived from an EMBL/GenBank/DDBJ whole genome shotgun (WGS) entry which is preliminary data.</text>
</comment>
<dbReference type="InterPro" id="IPR051675">
    <property type="entry name" value="Endo/Exo/Phosphatase_dom_1"/>
</dbReference>
<dbReference type="InterPro" id="IPR010994">
    <property type="entry name" value="RuvA_2-like"/>
</dbReference>
<evidence type="ECO:0000256" key="1">
    <source>
        <dbReference type="SAM" id="SignalP"/>
    </source>
</evidence>
<dbReference type="Proteomes" id="UP001264519">
    <property type="component" value="Unassembled WGS sequence"/>
</dbReference>
<sequence>MTRIPTPPLAAIALTLLMSLAAPALAQEMAPINVNTADAATLAELPGIGEVKAAAIVEDRQANGDYAAAEELTRVRGIGEATVADLADQVTF</sequence>
<dbReference type="Gene3D" id="1.10.150.320">
    <property type="entry name" value="Photosystem II 12 kDa extrinsic protein"/>
    <property type="match status" value="1"/>
</dbReference>
<dbReference type="SMART" id="SM00278">
    <property type="entry name" value="HhH1"/>
    <property type="match status" value="2"/>
</dbReference>
<reference evidence="3 4" key="1">
    <citation type="submission" date="2023-04" db="EMBL/GenBank/DDBJ databases">
        <title>A long-awaited taxogenomic arrangement of the family Halomonadaceae.</title>
        <authorList>
            <person name="De La Haba R."/>
            <person name="Chuvochina M."/>
            <person name="Wittouck S."/>
            <person name="Arahal D.R."/>
            <person name="Sanchez-Porro C."/>
            <person name="Hugenholtz P."/>
            <person name="Ventosa A."/>
        </authorList>
    </citation>
    <scope>NUCLEOTIDE SEQUENCE [LARGE SCALE GENOMIC DNA]</scope>
    <source>
        <strain evidence="3 4">DSM 23530</strain>
    </source>
</reference>
<dbReference type="Pfam" id="PF12836">
    <property type="entry name" value="HHH_3"/>
    <property type="match status" value="1"/>
</dbReference>
<dbReference type="SUPFAM" id="SSF47781">
    <property type="entry name" value="RuvA domain 2-like"/>
    <property type="match status" value="1"/>
</dbReference>
<feature type="chain" id="PRO_5047021887" evidence="1">
    <location>
        <begin position="27"/>
        <end position="92"/>
    </location>
</feature>
<dbReference type="EMBL" id="JARWAK010000003">
    <property type="protein sequence ID" value="MDR5866094.1"/>
    <property type="molecule type" value="Genomic_DNA"/>
</dbReference>
<keyword evidence="3" id="KW-0238">DNA-binding</keyword>
<feature type="domain" description="Helix-hairpin-helix DNA-binding motif class 1" evidence="2">
    <location>
        <begin position="70"/>
        <end position="89"/>
    </location>
</feature>